<sequence length="55" mass="5945">MPAESVQPDNLTNSKDRAANSAGGLRDLSETGMESGAMANRFSEWLRSCHFTLAD</sequence>
<keyword evidence="3" id="KW-1185">Reference proteome</keyword>
<dbReference type="EMBL" id="CP036299">
    <property type="protein sequence ID" value="QDV31757.1"/>
    <property type="molecule type" value="Genomic_DNA"/>
</dbReference>
<feature type="region of interest" description="Disordered" evidence="1">
    <location>
        <begin position="1"/>
        <end position="32"/>
    </location>
</feature>
<accession>A0A518GT37</accession>
<dbReference type="AlphaFoldDB" id="A0A518GT37"/>
<name>A0A518GT37_9PLAN</name>
<reference evidence="2 3" key="1">
    <citation type="submission" date="2019-02" db="EMBL/GenBank/DDBJ databases">
        <title>Deep-cultivation of Planctomycetes and their phenomic and genomic characterization uncovers novel biology.</title>
        <authorList>
            <person name="Wiegand S."/>
            <person name="Jogler M."/>
            <person name="Boedeker C."/>
            <person name="Pinto D."/>
            <person name="Vollmers J."/>
            <person name="Rivas-Marin E."/>
            <person name="Kohn T."/>
            <person name="Peeters S.H."/>
            <person name="Heuer A."/>
            <person name="Rast P."/>
            <person name="Oberbeckmann S."/>
            <person name="Bunk B."/>
            <person name="Jeske O."/>
            <person name="Meyerdierks A."/>
            <person name="Storesund J.E."/>
            <person name="Kallscheuer N."/>
            <person name="Luecker S."/>
            <person name="Lage O.M."/>
            <person name="Pohl T."/>
            <person name="Merkel B.J."/>
            <person name="Hornburger P."/>
            <person name="Mueller R.-W."/>
            <person name="Bruemmer F."/>
            <person name="Labrenz M."/>
            <person name="Spormann A.M."/>
            <person name="Op den Camp H."/>
            <person name="Overmann J."/>
            <person name="Amann R."/>
            <person name="Jetten M.S.M."/>
            <person name="Mascher T."/>
            <person name="Medema M.H."/>
            <person name="Devos D.P."/>
            <person name="Kaster A.-K."/>
            <person name="Ovreas L."/>
            <person name="Rohde M."/>
            <person name="Galperin M.Y."/>
            <person name="Jogler C."/>
        </authorList>
    </citation>
    <scope>NUCLEOTIDE SEQUENCE [LARGE SCALE GENOMIC DNA]</scope>
    <source>
        <strain evidence="2 3">Spb1</strain>
    </source>
</reference>
<dbReference type="Proteomes" id="UP000315349">
    <property type="component" value="Chromosome"/>
</dbReference>
<protein>
    <submittedName>
        <fullName evidence="2">Uncharacterized protein</fullName>
    </submittedName>
</protein>
<proteinExistence type="predicted"/>
<evidence type="ECO:0000313" key="2">
    <source>
        <dbReference type="EMBL" id="QDV31757.1"/>
    </source>
</evidence>
<organism evidence="2 3">
    <name type="scientific">Planctopirus ephydatiae</name>
    <dbReference type="NCBI Taxonomy" id="2528019"/>
    <lineage>
        <taxon>Bacteria</taxon>
        <taxon>Pseudomonadati</taxon>
        <taxon>Planctomycetota</taxon>
        <taxon>Planctomycetia</taxon>
        <taxon>Planctomycetales</taxon>
        <taxon>Planctomycetaceae</taxon>
        <taxon>Planctopirus</taxon>
    </lineage>
</organism>
<evidence type="ECO:0000256" key="1">
    <source>
        <dbReference type="SAM" id="MobiDB-lite"/>
    </source>
</evidence>
<dbReference type="KEGG" id="peh:Spb1_37020"/>
<gene>
    <name evidence="2" type="ORF">Spb1_37020</name>
</gene>
<evidence type="ECO:0000313" key="3">
    <source>
        <dbReference type="Proteomes" id="UP000315349"/>
    </source>
</evidence>